<reference evidence="5 6" key="1">
    <citation type="submission" date="2019-06" db="EMBL/GenBank/DDBJ databases">
        <title>Sequencing the genomes of 1000 actinobacteria strains.</title>
        <authorList>
            <person name="Klenk H.-P."/>
        </authorList>
    </citation>
    <scope>NUCLEOTIDE SEQUENCE [LARGE SCALE GENOMIC DNA]</scope>
    <source>
        <strain evidence="5 6">DSM 8251</strain>
    </source>
</reference>
<feature type="domain" description="HTH marR-type" evidence="4">
    <location>
        <begin position="3"/>
        <end position="134"/>
    </location>
</feature>
<dbReference type="InterPro" id="IPR039422">
    <property type="entry name" value="MarR/SlyA-like"/>
</dbReference>
<keyword evidence="2" id="KW-0238">DNA-binding</keyword>
<evidence type="ECO:0000256" key="3">
    <source>
        <dbReference type="ARBA" id="ARBA00023163"/>
    </source>
</evidence>
<dbReference type="AlphaFoldDB" id="A0A542ZRZ3"/>
<organism evidence="5 6">
    <name type="scientific">Propioniferax innocua</name>
    <dbReference type="NCBI Taxonomy" id="1753"/>
    <lineage>
        <taxon>Bacteria</taxon>
        <taxon>Bacillati</taxon>
        <taxon>Actinomycetota</taxon>
        <taxon>Actinomycetes</taxon>
        <taxon>Propionibacteriales</taxon>
        <taxon>Propionibacteriaceae</taxon>
        <taxon>Propioniferax</taxon>
    </lineage>
</organism>
<evidence type="ECO:0000259" key="4">
    <source>
        <dbReference type="PROSITE" id="PS50995"/>
    </source>
</evidence>
<dbReference type="RefSeq" id="WP_142092849.1">
    <property type="nucleotide sequence ID" value="NZ_BAAAMD010000001.1"/>
</dbReference>
<keyword evidence="6" id="KW-1185">Reference proteome</keyword>
<dbReference type="InterPro" id="IPR000835">
    <property type="entry name" value="HTH_MarR-typ"/>
</dbReference>
<evidence type="ECO:0000313" key="6">
    <source>
        <dbReference type="Proteomes" id="UP000316196"/>
    </source>
</evidence>
<proteinExistence type="predicted"/>
<sequence length="147" mass="15837">MIDDSLTADLVHVAGRSIRMLTRDPSLETLGSVTPALSVIKAEAPITVSDFARHYGCTQPSASQLLAKLERHGWVVRTTSATDGRVRNFALTPAGERQLTDARARAAELLSPALRQLPESDLAALRRVITALEDVLDARASTQVTHA</sequence>
<name>A0A542ZRZ3_9ACTN</name>
<dbReference type="SUPFAM" id="SSF46785">
    <property type="entry name" value="Winged helix' DNA-binding domain"/>
    <property type="match status" value="1"/>
</dbReference>
<dbReference type="SMART" id="SM00347">
    <property type="entry name" value="HTH_MARR"/>
    <property type="match status" value="1"/>
</dbReference>
<dbReference type="PROSITE" id="PS01117">
    <property type="entry name" value="HTH_MARR_1"/>
    <property type="match status" value="1"/>
</dbReference>
<dbReference type="GO" id="GO:0003677">
    <property type="term" value="F:DNA binding"/>
    <property type="evidence" value="ECO:0007669"/>
    <property type="project" value="UniProtKB-KW"/>
</dbReference>
<gene>
    <name evidence="5" type="ORF">FB460_0887</name>
</gene>
<dbReference type="OrthoDB" id="122135at2"/>
<accession>A0A542ZRZ3</accession>
<dbReference type="InterPro" id="IPR036390">
    <property type="entry name" value="WH_DNA-bd_sf"/>
</dbReference>
<protein>
    <submittedName>
        <fullName evidence="5">MarR family transcriptional regulator</fullName>
    </submittedName>
</protein>
<dbReference type="PROSITE" id="PS50995">
    <property type="entry name" value="HTH_MARR_2"/>
    <property type="match status" value="1"/>
</dbReference>
<dbReference type="InterPro" id="IPR036388">
    <property type="entry name" value="WH-like_DNA-bd_sf"/>
</dbReference>
<dbReference type="Proteomes" id="UP000316196">
    <property type="component" value="Unassembled WGS sequence"/>
</dbReference>
<dbReference type="EMBL" id="VFOR01000001">
    <property type="protein sequence ID" value="TQL63087.1"/>
    <property type="molecule type" value="Genomic_DNA"/>
</dbReference>
<dbReference type="Pfam" id="PF12802">
    <property type="entry name" value="MarR_2"/>
    <property type="match status" value="1"/>
</dbReference>
<evidence type="ECO:0000256" key="2">
    <source>
        <dbReference type="ARBA" id="ARBA00023125"/>
    </source>
</evidence>
<dbReference type="GO" id="GO:0006950">
    <property type="term" value="P:response to stress"/>
    <property type="evidence" value="ECO:0007669"/>
    <property type="project" value="TreeGrafter"/>
</dbReference>
<dbReference type="PANTHER" id="PTHR33164">
    <property type="entry name" value="TRANSCRIPTIONAL REGULATOR, MARR FAMILY"/>
    <property type="match status" value="1"/>
</dbReference>
<keyword evidence="1" id="KW-0805">Transcription regulation</keyword>
<evidence type="ECO:0000313" key="5">
    <source>
        <dbReference type="EMBL" id="TQL63087.1"/>
    </source>
</evidence>
<evidence type="ECO:0000256" key="1">
    <source>
        <dbReference type="ARBA" id="ARBA00023015"/>
    </source>
</evidence>
<comment type="caution">
    <text evidence="5">The sequence shown here is derived from an EMBL/GenBank/DDBJ whole genome shotgun (WGS) entry which is preliminary data.</text>
</comment>
<dbReference type="PANTHER" id="PTHR33164:SF43">
    <property type="entry name" value="HTH-TYPE TRANSCRIPTIONAL REPRESSOR YETL"/>
    <property type="match status" value="1"/>
</dbReference>
<dbReference type="Gene3D" id="1.10.10.10">
    <property type="entry name" value="Winged helix-like DNA-binding domain superfamily/Winged helix DNA-binding domain"/>
    <property type="match status" value="1"/>
</dbReference>
<keyword evidence="3" id="KW-0804">Transcription</keyword>
<dbReference type="GO" id="GO:0003700">
    <property type="term" value="F:DNA-binding transcription factor activity"/>
    <property type="evidence" value="ECO:0007669"/>
    <property type="project" value="InterPro"/>
</dbReference>
<dbReference type="InterPro" id="IPR023187">
    <property type="entry name" value="Tscrpt_reg_MarR-type_CS"/>
</dbReference>